<organism evidence="2 3">
    <name type="scientific">Microbacterium dauci</name>
    <dbReference type="NCBI Taxonomy" id="3048008"/>
    <lineage>
        <taxon>Bacteria</taxon>
        <taxon>Bacillati</taxon>
        <taxon>Actinomycetota</taxon>
        <taxon>Actinomycetes</taxon>
        <taxon>Micrococcales</taxon>
        <taxon>Microbacteriaceae</taxon>
        <taxon>Microbacterium</taxon>
    </lineage>
</organism>
<keyword evidence="1" id="KW-0472">Membrane</keyword>
<reference evidence="2 3" key="1">
    <citation type="submission" date="2023-05" db="EMBL/GenBank/DDBJ databases">
        <title>Microbacterium dauci sp.nov., Isolated from Carrot Rhizosphere Soil.</title>
        <authorList>
            <person name="Xiao Z."/>
            <person name="Zheng J."/>
        </authorList>
    </citation>
    <scope>NUCLEOTIDE SEQUENCE [LARGE SCALE GENOMIC DNA]</scope>
    <source>
        <strain evidence="2 3">LX3-4</strain>
    </source>
</reference>
<dbReference type="RefSeq" id="WP_283715618.1">
    <property type="nucleotide sequence ID" value="NZ_JASJND010000004.1"/>
</dbReference>
<evidence type="ECO:0000313" key="3">
    <source>
        <dbReference type="Proteomes" id="UP001321481"/>
    </source>
</evidence>
<protein>
    <submittedName>
        <fullName evidence="2">Uncharacterized protein</fullName>
    </submittedName>
</protein>
<sequence length="412" mass="44286">MRTPTPSAASLYFDPIADQGFSANRIIEELQRRRIPAVVLDADHPDGPLARVAVDERGDLIVVSTDGSMVTTDAAAVITSLAAAWGVGLVLEAEHVFHAADFGGDAIDGLVAEEHDRSGATVVYVVGGAVPIDPARRLEIAAQLESSVTIVPADDTHLVVPHGEVRDYWLPAQRPVVAVRHDAGSLVVDIFSTSGLRTTGPVRERMAMRALPDVRLHWHTGWLPVLAGDGEIAAVQRLLARGTVSGGLFSGDERDIEPGLGELGTSRAVIDDVLDRSDDPELVPTVVAALRVPTVVGSLVERSVHVDTLPGAQRVERTGIGRMVWEQTIAPARGSSWWARWQRMPHRRPRLAAVLTLLEALVTIAMVSLLLTAPPTGPWDVVLWVVASVLAIDVVSDIVLLVALAMRRRRFT</sequence>
<keyword evidence="1" id="KW-0812">Transmembrane</keyword>
<feature type="transmembrane region" description="Helical" evidence="1">
    <location>
        <begin position="351"/>
        <end position="371"/>
    </location>
</feature>
<evidence type="ECO:0000256" key="1">
    <source>
        <dbReference type="SAM" id="Phobius"/>
    </source>
</evidence>
<keyword evidence="3" id="KW-1185">Reference proteome</keyword>
<evidence type="ECO:0000313" key="2">
    <source>
        <dbReference type="EMBL" id="MDJ1114074.1"/>
    </source>
</evidence>
<accession>A0ABT6ZD47</accession>
<name>A0ABT6ZD47_9MICO</name>
<gene>
    <name evidence="2" type="ORF">QNI14_06385</name>
</gene>
<keyword evidence="1" id="KW-1133">Transmembrane helix</keyword>
<comment type="caution">
    <text evidence="2">The sequence shown here is derived from an EMBL/GenBank/DDBJ whole genome shotgun (WGS) entry which is preliminary data.</text>
</comment>
<dbReference type="EMBL" id="JASJND010000004">
    <property type="protein sequence ID" value="MDJ1114074.1"/>
    <property type="molecule type" value="Genomic_DNA"/>
</dbReference>
<proteinExistence type="predicted"/>
<feature type="transmembrane region" description="Helical" evidence="1">
    <location>
        <begin position="383"/>
        <end position="406"/>
    </location>
</feature>
<dbReference type="Proteomes" id="UP001321481">
    <property type="component" value="Unassembled WGS sequence"/>
</dbReference>